<evidence type="ECO:0000256" key="1">
    <source>
        <dbReference type="SAM" id="Coils"/>
    </source>
</evidence>
<dbReference type="EMBL" id="JADFTS010000004">
    <property type="protein sequence ID" value="KAF9607755.1"/>
    <property type="molecule type" value="Genomic_DNA"/>
</dbReference>
<dbReference type="AlphaFoldDB" id="A0A835HX31"/>
<gene>
    <name evidence="2" type="ORF">IFM89_000102</name>
</gene>
<reference evidence="2 3" key="1">
    <citation type="submission" date="2020-10" db="EMBL/GenBank/DDBJ databases">
        <title>The Coptis chinensis genome and diversification of protoberbering-type alkaloids.</title>
        <authorList>
            <person name="Wang B."/>
            <person name="Shu S."/>
            <person name="Song C."/>
            <person name="Liu Y."/>
        </authorList>
    </citation>
    <scope>NUCLEOTIDE SEQUENCE [LARGE SCALE GENOMIC DNA]</scope>
    <source>
        <strain evidence="2">HL-2020</strain>
        <tissue evidence="2">Leaf</tissue>
    </source>
</reference>
<name>A0A835HX31_9MAGN</name>
<proteinExistence type="predicted"/>
<feature type="coiled-coil region" evidence="1">
    <location>
        <begin position="117"/>
        <end position="186"/>
    </location>
</feature>
<accession>A0A835HX31</accession>
<sequence length="191" mass="21717">MTMKMAWCDAAPLGIINPVSSFSSHPFASSFSQLSGLRVNREHKYVTVIGSRNSKRHSINVTRSVLGNRNFSVDNSENVATDSLRILLYRFFAQTQKLEELSTSEGMQIGFEYETFESGLQAALREKEEDLKDAESRVLLGRAEISRAKQELEHREKEIAAAYVKQEKIKEDLKQANHDFARLSSEEDRKS</sequence>
<keyword evidence="1" id="KW-0175">Coiled coil</keyword>
<protein>
    <submittedName>
        <fullName evidence="2">Uncharacterized protein</fullName>
    </submittedName>
</protein>
<evidence type="ECO:0000313" key="2">
    <source>
        <dbReference type="EMBL" id="KAF9607755.1"/>
    </source>
</evidence>
<organism evidence="2 3">
    <name type="scientific">Coptis chinensis</name>
    <dbReference type="NCBI Taxonomy" id="261450"/>
    <lineage>
        <taxon>Eukaryota</taxon>
        <taxon>Viridiplantae</taxon>
        <taxon>Streptophyta</taxon>
        <taxon>Embryophyta</taxon>
        <taxon>Tracheophyta</taxon>
        <taxon>Spermatophyta</taxon>
        <taxon>Magnoliopsida</taxon>
        <taxon>Ranunculales</taxon>
        <taxon>Ranunculaceae</taxon>
        <taxon>Coptidoideae</taxon>
        <taxon>Coptis</taxon>
    </lineage>
</organism>
<comment type="caution">
    <text evidence="2">The sequence shown here is derived from an EMBL/GenBank/DDBJ whole genome shotgun (WGS) entry which is preliminary data.</text>
</comment>
<keyword evidence="3" id="KW-1185">Reference proteome</keyword>
<evidence type="ECO:0000313" key="3">
    <source>
        <dbReference type="Proteomes" id="UP000631114"/>
    </source>
</evidence>
<dbReference type="Proteomes" id="UP000631114">
    <property type="component" value="Unassembled WGS sequence"/>
</dbReference>